<dbReference type="SUPFAM" id="SSF53067">
    <property type="entry name" value="Actin-like ATPase domain"/>
    <property type="match status" value="1"/>
</dbReference>
<accession>A0A498I5C2</accession>
<reference evidence="4 5" key="1">
    <citation type="submission" date="2018-10" db="EMBL/GenBank/DDBJ databases">
        <title>A high-quality apple genome assembly.</title>
        <authorList>
            <person name="Hu J."/>
        </authorList>
    </citation>
    <scope>NUCLEOTIDE SEQUENCE [LARGE SCALE GENOMIC DNA]</scope>
    <source>
        <strain evidence="5">cv. HFTH1</strain>
        <tissue evidence="4">Young leaf</tissue>
    </source>
</reference>
<evidence type="ECO:0008006" key="6">
    <source>
        <dbReference type="Google" id="ProtNLM"/>
    </source>
</evidence>
<dbReference type="PRINTS" id="PR00301">
    <property type="entry name" value="HEATSHOCK70"/>
</dbReference>
<dbReference type="InterPro" id="IPR018181">
    <property type="entry name" value="Heat_shock_70_CS"/>
</dbReference>
<gene>
    <name evidence="4" type="ORF">DVH24_019191</name>
</gene>
<proteinExistence type="inferred from homology"/>
<dbReference type="FunFam" id="3.30.420.40:FF:000028">
    <property type="entry name" value="heat shock 70 kDa protein-like"/>
    <property type="match status" value="1"/>
</dbReference>
<dbReference type="Gene3D" id="3.30.420.40">
    <property type="match status" value="1"/>
</dbReference>
<comment type="caution">
    <text evidence="4">The sequence shown here is derived from an EMBL/GenBank/DDBJ whole genome shotgun (WGS) entry which is preliminary data.</text>
</comment>
<comment type="similarity">
    <text evidence="1">Belongs to the heat shock protein 70 family.</text>
</comment>
<dbReference type="InterPro" id="IPR013126">
    <property type="entry name" value="Hsp_70_fam"/>
</dbReference>
<dbReference type="PANTHER" id="PTHR19375">
    <property type="entry name" value="HEAT SHOCK PROTEIN 70KDA"/>
    <property type="match status" value="1"/>
</dbReference>
<name>A0A498I5C2_MALDO</name>
<protein>
    <recommendedName>
        <fullName evidence="6">Heat shock protein 70</fullName>
    </recommendedName>
</protein>
<dbReference type="Pfam" id="PF00012">
    <property type="entry name" value="HSP70"/>
    <property type="match status" value="2"/>
</dbReference>
<dbReference type="PROSITE" id="PS00297">
    <property type="entry name" value="HSP70_1"/>
    <property type="match status" value="1"/>
</dbReference>
<dbReference type="STRING" id="3750.A0A498I5C2"/>
<dbReference type="GO" id="GO:0005524">
    <property type="term" value="F:ATP binding"/>
    <property type="evidence" value="ECO:0007669"/>
    <property type="project" value="UniProtKB-KW"/>
</dbReference>
<keyword evidence="3" id="KW-0067">ATP-binding</keyword>
<evidence type="ECO:0000313" key="4">
    <source>
        <dbReference type="EMBL" id="RXH76303.1"/>
    </source>
</evidence>
<dbReference type="Proteomes" id="UP000290289">
    <property type="component" value="Chromosome 14"/>
</dbReference>
<dbReference type="EMBL" id="RDQH01000340">
    <property type="protein sequence ID" value="RXH76303.1"/>
    <property type="molecule type" value="Genomic_DNA"/>
</dbReference>
<dbReference type="InterPro" id="IPR043129">
    <property type="entry name" value="ATPase_NBD"/>
</dbReference>
<evidence type="ECO:0000256" key="3">
    <source>
        <dbReference type="ARBA" id="ARBA00022840"/>
    </source>
</evidence>
<keyword evidence="2" id="KW-0547">Nucleotide-binding</keyword>
<evidence type="ECO:0000256" key="1">
    <source>
        <dbReference type="ARBA" id="ARBA00007381"/>
    </source>
</evidence>
<dbReference type="InterPro" id="IPR029047">
    <property type="entry name" value="HSP70_peptide-bd_sf"/>
</dbReference>
<sequence>MAEEGHVIGIDLGTTYSCVAVWRKDHAEIIANDHGNRTTRSYVTFTEAPKGVAKIDVCFSIDANGILTVSAEDLSTGNKKEITINSDK</sequence>
<keyword evidence="5" id="KW-1185">Reference proteome</keyword>
<dbReference type="GO" id="GO:0140662">
    <property type="term" value="F:ATP-dependent protein folding chaperone"/>
    <property type="evidence" value="ECO:0007669"/>
    <property type="project" value="InterPro"/>
</dbReference>
<evidence type="ECO:0000256" key="2">
    <source>
        <dbReference type="ARBA" id="ARBA00022741"/>
    </source>
</evidence>
<organism evidence="4 5">
    <name type="scientific">Malus domestica</name>
    <name type="common">Apple</name>
    <name type="synonym">Pyrus malus</name>
    <dbReference type="NCBI Taxonomy" id="3750"/>
    <lineage>
        <taxon>Eukaryota</taxon>
        <taxon>Viridiplantae</taxon>
        <taxon>Streptophyta</taxon>
        <taxon>Embryophyta</taxon>
        <taxon>Tracheophyta</taxon>
        <taxon>Spermatophyta</taxon>
        <taxon>Magnoliopsida</taxon>
        <taxon>eudicotyledons</taxon>
        <taxon>Gunneridae</taxon>
        <taxon>Pentapetalae</taxon>
        <taxon>rosids</taxon>
        <taxon>fabids</taxon>
        <taxon>Rosales</taxon>
        <taxon>Rosaceae</taxon>
        <taxon>Amygdaloideae</taxon>
        <taxon>Maleae</taxon>
        <taxon>Malus</taxon>
    </lineage>
</organism>
<evidence type="ECO:0000313" key="5">
    <source>
        <dbReference type="Proteomes" id="UP000290289"/>
    </source>
</evidence>
<dbReference type="SUPFAM" id="SSF100920">
    <property type="entry name" value="Heat shock protein 70kD (HSP70), peptide-binding domain"/>
    <property type="match status" value="1"/>
</dbReference>
<dbReference type="AlphaFoldDB" id="A0A498I5C2"/>